<reference evidence="4" key="1">
    <citation type="submission" date="2016-10" db="EMBL/GenBank/DDBJ databases">
        <authorList>
            <person name="Varghese N."/>
            <person name="Submissions S."/>
        </authorList>
    </citation>
    <scope>NUCLEOTIDE SEQUENCE [LARGE SCALE GENOMIC DNA]</scope>
    <source>
        <strain evidence="4">Gh-48</strain>
    </source>
</reference>
<name>A0A1H7ZQI2_9SPHI</name>
<dbReference type="AlphaFoldDB" id="A0A1H7ZQI2"/>
<dbReference type="RefSeq" id="WP_091206263.1">
    <property type="nucleotide sequence ID" value="NZ_FOCL01000001.1"/>
</dbReference>
<organism evidence="3 4">
    <name type="scientific">Mucilaginibacter gossypiicola</name>
    <dbReference type="NCBI Taxonomy" id="551995"/>
    <lineage>
        <taxon>Bacteria</taxon>
        <taxon>Pseudomonadati</taxon>
        <taxon>Bacteroidota</taxon>
        <taxon>Sphingobacteriia</taxon>
        <taxon>Sphingobacteriales</taxon>
        <taxon>Sphingobacteriaceae</taxon>
        <taxon>Mucilaginibacter</taxon>
    </lineage>
</organism>
<keyword evidence="2" id="KW-0732">Signal</keyword>
<dbReference type="Proteomes" id="UP000198942">
    <property type="component" value="Unassembled WGS sequence"/>
</dbReference>
<dbReference type="EMBL" id="FOCL01000001">
    <property type="protein sequence ID" value="SEM60670.1"/>
    <property type="molecule type" value="Genomic_DNA"/>
</dbReference>
<evidence type="ECO:0000313" key="3">
    <source>
        <dbReference type="EMBL" id="SEM60670.1"/>
    </source>
</evidence>
<dbReference type="STRING" id="551995.SAMN05192574_101151"/>
<dbReference type="OrthoDB" id="799522at2"/>
<proteinExistence type="predicted"/>
<feature type="compositionally biased region" description="Basic and acidic residues" evidence="1">
    <location>
        <begin position="175"/>
        <end position="189"/>
    </location>
</feature>
<gene>
    <name evidence="3" type="ORF">SAMN05192574_101151</name>
</gene>
<feature type="compositionally biased region" description="Basic and acidic residues" evidence="1">
    <location>
        <begin position="250"/>
        <end position="274"/>
    </location>
</feature>
<evidence type="ECO:0000256" key="2">
    <source>
        <dbReference type="SAM" id="SignalP"/>
    </source>
</evidence>
<feature type="region of interest" description="Disordered" evidence="1">
    <location>
        <begin position="164"/>
        <end position="274"/>
    </location>
</feature>
<evidence type="ECO:0000256" key="1">
    <source>
        <dbReference type="SAM" id="MobiDB-lite"/>
    </source>
</evidence>
<feature type="signal peptide" evidence="2">
    <location>
        <begin position="1"/>
        <end position="22"/>
    </location>
</feature>
<sequence>MKKLVILSAIAAGSLFISKANAQVSIQFGINIPAHRVYVPAPPPPVVQEEPVYDDNDNVNVSDDDDYYYLPEVEAYYNVGAGCYYYNDGSRWVSCAYLPGAYRDYNWRTGVRYEVRAPRPYLHHDFYRQRWGGYMGDRGNWGHRFDRRPMNGYAYRQGWGGDRGSWGRRPNPYDNRGDWGNGRDNRDNHNWGNGNRDNRGGWGNGQQPNNGNHDNHGGWGNGHQQNNGNNDNHGDHDNRGNWGGRPSNDGGHDRGNGGERFTQNRDSGRGMRRF</sequence>
<evidence type="ECO:0000313" key="4">
    <source>
        <dbReference type="Proteomes" id="UP000198942"/>
    </source>
</evidence>
<feature type="chain" id="PRO_5011743313" description="YXWGXW repeat-containing protein" evidence="2">
    <location>
        <begin position="23"/>
        <end position="274"/>
    </location>
</feature>
<keyword evidence="4" id="KW-1185">Reference proteome</keyword>
<protein>
    <recommendedName>
        <fullName evidence="5">YXWGXW repeat-containing protein</fullName>
    </recommendedName>
</protein>
<accession>A0A1H7ZQI2</accession>
<feature type="compositionally biased region" description="Low complexity" evidence="1">
    <location>
        <begin position="222"/>
        <end position="231"/>
    </location>
</feature>
<evidence type="ECO:0008006" key="5">
    <source>
        <dbReference type="Google" id="ProtNLM"/>
    </source>
</evidence>